<gene>
    <name evidence="1" type="ORF">SAMN05216234_10921</name>
</gene>
<dbReference type="STRING" id="223786.SAMN05216234_10921"/>
<sequence>MAEKMIELEVKVTMEEMKKIGEFCRQEGVNFSEWMRKLALKEIENKEKEKRDSKS</sequence>
<evidence type="ECO:0000313" key="1">
    <source>
        <dbReference type="EMBL" id="SFP18251.1"/>
    </source>
</evidence>
<keyword evidence="2" id="KW-1185">Reference proteome</keyword>
<proteinExistence type="predicted"/>
<name>A0A1I5NAJ7_9BACT</name>
<dbReference type="Proteomes" id="UP000199227">
    <property type="component" value="Unassembled WGS sequence"/>
</dbReference>
<protein>
    <submittedName>
        <fullName evidence="1">Uncharacterized protein</fullName>
    </submittedName>
</protein>
<evidence type="ECO:0000313" key="2">
    <source>
        <dbReference type="Proteomes" id="UP000199227"/>
    </source>
</evidence>
<dbReference type="RefSeq" id="WP_177201991.1">
    <property type="nucleotide sequence ID" value="NZ_FOXB01000009.1"/>
</dbReference>
<dbReference type="AlphaFoldDB" id="A0A1I5NAJ7"/>
<organism evidence="1 2">
    <name type="scientific">Hydrogenimonas thermophila</name>
    <dbReference type="NCBI Taxonomy" id="223786"/>
    <lineage>
        <taxon>Bacteria</taxon>
        <taxon>Pseudomonadati</taxon>
        <taxon>Campylobacterota</taxon>
        <taxon>Epsilonproteobacteria</taxon>
        <taxon>Campylobacterales</taxon>
        <taxon>Hydrogenimonadaceae</taxon>
        <taxon>Hydrogenimonas</taxon>
    </lineage>
</organism>
<dbReference type="EMBL" id="FOXB01000009">
    <property type="protein sequence ID" value="SFP18251.1"/>
    <property type="molecule type" value="Genomic_DNA"/>
</dbReference>
<reference evidence="1 2" key="1">
    <citation type="submission" date="2016-10" db="EMBL/GenBank/DDBJ databases">
        <authorList>
            <person name="de Groot N.N."/>
        </authorList>
    </citation>
    <scope>NUCLEOTIDE SEQUENCE [LARGE SCALE GENOMIC DNA]</scope>
    <source>
        <strain evidence="1 2">EP1-55-1</strain>
    </source>
</reference>
<accession>A0A1I5NAJ7</accession>